<sequence>MKTYLSVLENSLLDLSKTSQLLAIKAEFEAEGTRIEELSVLSQLCCKYSIPLTLKVGGPSASRDIYEAFQLGASNILIPMVESSFAVEVCSETFSKLLPVFHVLKQKPKLFVNIETKLAVKNFDSILQTIDSYKLPISSIVLGRTDLSASLNISDVNSLEIFEIAKQIHTKASSRSIGFTVGGNLSTNSFEFIDRLSSFGLDSFESRKCTFRSSKNCSREYFVDIINKGLQFELAWLRYKRALYELRSAEENIRIGVIKARIE</sequence>
<evidence type="ECO:0000259" key="2">
    <source>
        <dbReference type="Pfam" id="PF03328"/>
    </source>
</evidence>
<evidence type="ECO:0000313" key="4">
    <source>
        <dbReference type="Proteomes" id="UP000000788"/>
    </source>
</evidence>
<dbReference type="Proteomes" id="UP000000788">
    <property type="component" value="Chromosome"/>
</dbReference>
<dbReference type="HOGENOM" id="CLU_091711_0_0_3"/>
<keyword evidence="4" id="KW-1185">Reference proteome</keyword>
<dbReference type="GO" id="GO:0003824">
    <property type="term" value="F:catalytic activity"/>
    <property type="evidence" value="ECO:0007669"/>
    <property type="project" value="InterPro"/>
</dbReference>
<protein>
    <recommendedName>
        <fullName evidence="2">HpcH/HpaI aldolase/citrate lyase domain-containing protein</fullName>
    </recommendedName>
</protein>
<accession>A9BBM0</accession>
<dbReference type="eggNOG" id="COG3836">
    <property type="taxonomic scope" value="Bacteria"/>
</dbReference>
<dbReference type="Pfam" id="PF03328">
    <property type="entry name" value="HpcH_HpaI"/>
    <property type="match status" value="1"/>
</dbReference>
<dbReference type="STRING" id="93059.P9211_13011"/>
<dbReference type="InterPro" id="IPR040442">
    <property type="entry name" value="Pyrv_kinase-like_dom_sf"/>
</dbReference>
<dbReference type="EMBL" id="CP000878">
    <property type="protein sequence ID" value="ABX09232.1"/>
    <property type="molecule type" value="Genomic_DNA"/>
</dbReference>
<gene>
    <name evidence="3" type="ordered locus">P9211_13011</name>
</gene>
<dbReference type="Gene3D" id="3.20.20.60">
    <property type="entry name" value="Phosphoenolpyruvate-binding domains"/>
    <property type="match status" value="1"/>
</dbReference>
<dbReference type="OrthoDB" id="86160at2"/>
<organism evidence="3 4">
    <name type="scientific">Prochlorococcus marinus (strain MIT 9211)</name>
    <dbReference type="NCBI Taxonomy" id="93059"/>
    <lineage>
        <taxon>Bacteria</taxon>
        <taxon>Bacillati</taxon>
        <taxon>Cyanobacteriota</taxon>
        <taxon>Cyanophyceae</taxon>
        <taxon>Synechococcales</taxon>
        <taxon>Prochlorococcaceae</taxon>
        <taxon>Prochlorococcus</taxon>
    </lineage>
</organism>
<dbReference type="GO" id="GO:0046872">
    <property type="term" value="F:metal ion binding"/>
    <property type="evidence" value="ECO:0007669"/>
    <property type="project" value="UniProtKB-KW"/>
</dbReference>
<evidence type="ECO:0000313" key="3">
    <source>
        <dbReference type="EMBL" id="ABX09232.1"/>
    </source>
</evidence>
<name>A9BBM0_PROM4</name>
<dbReference type="RefSeq" id="WP_012195853.1">
    <property type="nucleotide sequence ID" value="NC_009976.1"/>
</dbReference>
<feature type="domain" description="HpcH/HpaI aldolase/citrate lyase" evidence="2">
    <location>
        <begin position="61"/>
        <end position="177"/>
    </location>
</feature>
<proteinExistence type="predicted"/>
<dbReference type="KEGG" id="pmj:P9211_13011"/>
<dbReference type="AlphaFoldDB" id="A9BBM0"/>
<keyword evidence="1" id="KW-0479">Metal-binding</keyword>
<dbReference type="SUPFAM" id="SSF51621">
    <property type="entry name" value="Phosphoenolpyruvate/pyruvate domain"/>
    <property type="match status" value="1"/>
</dbReference>
<dbReference type="InterPro" id="IPR005000">
    <property type="entry name" value="Aldolase/citrate-lyase_domain"/>
</dbReference>
<dbReference type="InterPro" id="IPR015813">
    <property type="entry name" value="Pyrv/PenolPyrv_kinase-like_dom"/>
</dbReference>
<evidence type="ECO:0000256" key="1">
    <source>
        <dbReference type="ARBA" id="ARBA00022723"/>
    </source>
</evidence>
<reference evidence="3 4" key="1">
    <citation type="journal article" date="2007" name="PLoS Genet.">
        <title>Patterns and implications of gene gain and loss in the evolution of Prochlorococcus.</title>
        <authorList>
            <person name="Kettler G.C."/>
            <person name="Martiny A.C."/>
            <person name="Huang K."/>
            <person name="Zucker J."/>
            <person name="Coleman M.L."/>
            <person name="Rodrigue S."/>
            <person name="Chen F."/>
            <person name="Lapidus A."/>
            <person name="Ferriera S."/>
            <person name="Johnson J."/>
            <person name="Steglich C."/>
            <person name="Church G.M."/>
            <person name="Richardson P."/>
            <person name="Chisholm S.W."/>
        </authorList>
    </citation>
    <scope>NUCLEOTIDE SEQUENCE [LARGE SCALE GENOMIC DNA]</scope>
    <source>
        <strain evidence="4">MIT 9211</strain>
    </source>
</reference>